<dbReference type="SUPFAM" id="SSF82199">
    <property type="entry name" value="SET domain"/>
    <property type="match status" value="1"/>
</dbReference>
<dbReference type="AlphaFoldDB" id="A0AAJ0C3L3"/>
<comment type="caution">
    <text evidence="2">The sequence shown here is derived from an EMBL/GenBank/DDBJ whole genome shotgun (WGS) entry which is preliminary data.</text>
</comment>
<evidence type="ECO:0000259" key="1">
    <source>
        <dbReference type="PROSITE" id="PS50280"/>
    </source>
</evidence>
<evidence type="ECO:0000313" key="2">
    <source>
        <dbReference type="EMBL" id="KAK1768468.1"/>
    </source>
</evidence>
<dbReference type="PANTHER" id="PTHR47332">
    <property type="entry name" value="SET DOMAIN-CONTAINING PROTEIN 5"/>
    <property type="match status" value="1"/>
</dbReference>
<dbReference type="CDD" id="cd20071">
    <property type="entry name" value="SET_SMYD"/>
    <property type="match status" value="1"/>
</dbReference>
<reference evidence="2" key="1">
    <citation type="submission" date="2023-06" db="EMBL/GenBank/DDBJ databases">
        <title>Genome-scale phylogeny and comparative genomics of the fungal order Sordariales.</title>
        <authorList>
            <consortium name="Lawrence Berkeley National Laboratory"/>
            <person name="Hensen N."/>
            <person name="Bonometti L."/>
            <person name="Westerberg I."/>
            <person name="Brannstrom I.O."/>
            <person name="Guillou S."/>
            <person name="Cros-Aarteil S."/>
            <person name="Calhoun S."/>
            <person name="Haridas S."/>
            <person name="Kuo A."/>
            <person name="Mondo S."/>
            <person name="Pangilinan J."/>
            <person name="Riley R."/>
            <person name="Labutti K."/>
            <person name="Andreopoulos B."/>
            <person name="Lipzen A."/>
            <person name="Chen C."/>
            <person name="Yanf M."/>
            <person name="Daum C."/>
            <person name="Ng V."/>
            <person name="Clum A."/>
            <person name="Steindorff A."/>
            <person name="Ohm R."/>
            <person name="Martin F."/>
            <person name="Silar P."/>
            <person name="Natvig D."/>
            <person name="Lalanne C."/>
            <person name="Gautier V."/>
            <person name="Ament-Velasquez S.L."/>
            <person name="Kruys A."/>
            <person name="Hutchinson M.I."/>
            <person name="Powell A.J."/>
            <person name="Barry K."/>
            <person name="Miller A.N."/>
            <person name="Grigoriev I.V."/>
            <person name="Debuchy R."/>
            <person name="Gladieux P."/>
            <person name="Thoren M.H."/>
            <person name="Johannesson H."/>
        </authorList>
    </citation>
    <scope>NUCLEOTIDE SEQUENCE</scope>
    <source>
        <strain evidence="2">8032-3</strain>
    </source>
</reference>
<feature type="domain" description="SET" evidence="1">
    <location>
        <begin position="125"/>
        <end position="285"/>
    </location>
</feature>
<accession>A0AAJ0C3L3</accession>
<dbReference type="GeneID" id="85315509"/>
<dbReference type="PANTHER" id="PTHR47332:SF6">
    <property type="entry name" value="SET DOMAIN-CONTAINING PROTEIN"/>
    <property type="match status" value="1"/>
</dbReference>
<organism evidence="2 3">
    <name type="scientific">Phialemonium atrogriseum</name>
    <dbReference type="NCBI Taxonomy" id="1093897"/>
    <lineage>
        <taxon>Eukaryota</taxon>
        <taxon>Fungi</taxon>
        <taxon>Dikarya</taxon>
        <taxon>Ascomycota</taxon>
        <taxon>Pezizomycotina</taxon>
        <taxon>Sordariomycetes</taxon>
        <taxon>Sordariomycetidae</taxon>
        <taxon>Cephalothecales</taxon>
        <taxon>Cephalothecaceae</taxon>
        <taxon>Phialemonium</taxon>
    </lineage>
</organism>
<dbReference type="EMBL" id="MU839005">
    <property type="protein sequence ID" value="KAK1768468.1"/>
    <property type="molecule type" value="Genomic_DNA"/>
</dbReference>
<protein>
    <recommendedName>
        <fullName evidence="1">SET domain-containing protein</fullName>
    </recommendedName>
</protein>
<dbReference type="SMART" id="SM00317">
    <property type="entry name" value="SET"/>
    <property type="match status" value="1"/>
</dbReference>
<dbReference type="Gene3D" id="1.10.220.160">
    <property type="match status" value="1"/>
</dbReference>
<proteinExistence type="predicted"/>
<evidence type="ECO:0000313" key="3">
    <source>
        <dbReference type="Proteomes" id="UP001244011"/>
    </source>
</evidence>
<keyword evidence="3" id="KW-1185">Reference proteome</keyword>
<gene>
    <name evidence="2" type="ORF">QBC33DRAFT_606963</name>
</gene>
<dbReference type="Proteomes" id="UP001244011">
    <property type="component" value="Unassembled WGS sequence"/>
</dbReference>
<name>A0AAJ0C3L3_9PEZI</name>
<dbReference type="Gene3D" id="2.170.270.10">
    <property type="entry name" value="SET domain"/>
    <property type="match status" value="1"/>
</dbReference>
<dbReference type="InterPro" id="IPR046341">
    <property type="entry name" value="SET_dom_sf"/>
</dbReference>
<dbReference type="InterPro" id="IPR053185">
    <property type="entry name" value="SET_domain_protein"/>
</dbReference>
<dbReference type="RefSeq" id="XP_060284681.1">
    <property type="nucleotide sequence ID" value="XM_060432322.1"/>
</dbReference>
<dbReference type="PROSITE" id="PS50280">
    <property type="entry name" value="SET"/>
    <property type="match status" value="1"/>
</dbReference>
<sequence>MKSSTLLPLWAVAGVAYSPIDQYFHNGTCLLEAPSLLLGIDPMCGLDTSASTNLASSAGGPWKYAAPCNRSKKNGREYCVYSDPTFAGGRGAAFVTWAGRAAYLARKPAFTDGRATEGMNLDPGPKYKVVPMEGKGMGIVATRLINRGELIMASTASLMIDYGAFDDLDRNEYMQLQEEAAALLPWQHRDQLLNLSTHDDASTLAGPELVDKVISTNAFDIYPPGDDDDPDPDQSAFYTVFPEVARLNHDCRANADYRFDHAALAQLVHAVRPILPGEEITISYIDPLIGRARRAKRLRSTWGFECGCAACRASGAAAAASDARVAQLGELARELDDYGRGSRATPQMAELYASLLEMEGLWGMVYWGYWFAAIEWNGVGEPWVATRWAHMAIEYGIYSAGPRDRKVVDMVELAEDPWGHWSWMSRTRERQRGSRETDDE</sequence>
<dbReference type="InterPro" id="IPR001214">
    <property type="entry name" value="SET_dom"/>
</dbReference>
<dbReference type="Pfam" id="PF00856">
    <property type="entry name" value="SET"/>
    <property type="match status" value="1"/>
</dbReference>